<evidence type="ECO:0000256" key="3">
    <source>
        <dbReference type="ARBA" id="ARBA00023163"/>
    </source>
</evidence>
<dbReference type="GO" id="GO:0043565">
    <property type="term" value="F:sequence-specific DNA binding"/>
    <property type="evidence" value="ECO:0007669"/>
    <property type="project" value="InterPro"/>
</dbReference>
<dbReference type="PRINTS" id="PR00033">
    <property type="entry name" value="HTHASNC"/>
</dbReference>
<dbReference type="SUPFAM" id="SSF54909">
    <property type="entry name" value="Dimeric alpha+beta barrel"/>
    <property type="match status" value="1"/>
</dbReference>
<comment type="caution">
    <text evidence="5">The sequence shown here is derived from an EMBL/GenBank/DDBJ whole genome shotgun (WGS) entry which is preliminary data.</text>
</comment>
<dbReference type="InterPro" id="IPR000485">
    <property type="entry name" value="AsnC-type_HTH_dom"/>
</dbReference>
<dbReference type="RefSeq" id="WP_006593837.1">
    <property type="nucleotide sequence ID" value="NZ_BAHD01000063.1"/>
</dbReference>
<keyword evidence="6" id="KW-1185">Reference proteome</keyword>
<dbReference type="EMBL" id="BAHD01000063">
    <property type="protein sequence ID" value="GAB97305.1"/>
    <property type="molecule type" value="Genomic_DNA"/>
</dbReference>
<dbReference type="InterPro" id="IPR019887">
    <property type="entry name" value="Tscrpt_reg_AsnC/Lrp_C"/>
</dbReference>
<dbReference type="GO" id="GO:0043200">
    <property type="term" value="P:response to amino acid"/>
    <property type="evidence" value="ECO:0007669"/>
    <property type="project" value="TreeGrafter"/>
</dbReference>
<evidence type="ECO:0000256" key="1">
    <source>
        <dbReference type="ARBA" id="ARBA00023015"/>
    </source>
</evidence>
<evidence type="ECO:0000259" key="4">
    <source>
        <dbReference type="PROSITE" id="PS50956"/>
    </source>
</evidence>
<dbReference type="AlphaFoldDB" id="K6WDH6"/>
<feature type="domain" description="HTH asnC-type" evidence="4">
    <location>
        <begin position="4"/>
        <end position="65"/>
    </location>
</feature>
<sequence>MGGIDETDRSLVRELVADGRASVRGLAQRLHISRANAYARLERLLSDGVIRGFTARVDPEKAGLATSAYVTLSIEQNAWREVSQALRDIEYVEHFALVGAEVDVVVLVRTPDNATLRRVVLEQIQAVRGVKDTRTWLIFGEVEGRGAWRTDPPATSGN</sequence>
<keyword evidence="3" id="KW-0804">Transcription</keyword>
<dbReference type="SMART" id="SM00344">
    <property type="entry name" value="HTH_ASNC"/>
    <property type="match status" value="1"/>
</dbReference>
<dbReference type="InterPro" id="IPR019888">
    <property type="entry name" value="Tscrpt_reg_AsnC-like"/>
</dbReference>
<organism evidence="5 6">
    <name type="scientific">Kineosphaera limosa NBRC 100340</name>
    <dbReference type="NCBI Taxonomy" id="1184609"/>
    <lineage>
        <taxon>Bacteria</taxon>
        <taxon>Bacillati</taxon>
        <taxon>Actinomycetota</taxon>
        <taxon>Actinomycetes</taxon>
        <taxon>Micrococcales</taxon>
        <taxon>Dermatophilaceae</taxon>
        <taxon>Kineosphaera</taxon>
    </lineage>
</organism>
<dbReference type="Gene3D" id="1.10.10.10">
    <property type="entry name" value="Winged helix-like DNA-binding domain superfamily/Winged helix DNA-binding domain"/>
    <property type="match status" value="1"/>
</dbReference>
<dbReference type="SUPFAM" id="SSF46785">
    <property type="entry name" value="Winged helix' DNA-binding domain"/>
    <property type="match status" value="1"/>
</dbReference>
<dbReference type="PROSITE" id="PS50956">
    <property type="entry name" value="HTH_ASNC_2"/>
    <property type="match status" value="1"/>
</dbReference>
<evidence type="ECO:0000313" key="6">
    <source>
        <dbReference type="Proteomes" id="UP000008366"/>
    </source>
</evidence>
<dbReference type="Proteomes" id="UP000008366">
    <property type="component" value="Unassembled WGS sequence"/>
</dbReference>
<dbReference type="STRING" id="1184609.KILIM_063_00170"/>
<name>K6WDH6_9MICO</name>
<dbReference type="InterPro" id="IPR036388">
    <property type="entry name" value="WH-like_DNA-bd_sf"/>
</dbReference>
<proteinExistence type="predicted"/>
<keyword evidence="1" id="KW-0805">Transcription regulation</keyword>
<dbReference type="InterPro" id="IPR011008">
    <property type="entry name" value="Dimeric_a/b-barrel"/>
</dbReference>
<accession>K6WDH6</accession>
<dbReference type="OrthoDB" id="9809462at2"/>
<dbReference type="GO" id="GO:0005829">
    <property type="term" value="C:cytosol"/>
    <property type="evidence" value="ECO:0007669"/>
    <property type="project" value="TreeGrafter"/>
</dbReference>
<gene>
    <name evidence="5" type="ORF">KILIM_063_00170</name>
</gene>
<dbReference type="Pfam" id="PF13412">
    <property type="entry name" value="HTH_24"/>
    <property type="match status" value="1"/>
</dbReference>
<dbReference type="Gene3D" id="3.30.70.920">
    <property type="match status" value="1"/>
</dbReference>
<reference evidence="5 6" key="1">
    <citation type="submission" date="2012-08" db="EMBL/GenBank/DDBJ databases">
        <title>Whole genome shotgun sequence of Kineosphaera limosa NBRC 100340.</title>
        <authorList>
            <person name="Yoshida I."/>
            <person name="Isaki S."/>
            <person name="Hosoyama A."/>
            <person name="Tsuchikane K."/>
            <person name="Katsumata H."/>
            <person name="Ando Y."/>
            <person name="Ohji S."/>
            <person name="Hamada M."/>
            <person name="Tamura T."/>
            <person name="Yamazoe A."/>
            <person name="Yamazaki S."/>
            <person name="Fujita N."/>
        </authorList>
    </citation>
    <scope>NUCLEOTIDE SEQUENCE [LARGE SCALE GENOMIC DNA]</scope>
    <source>
        <strain evidence="5 6">NBRC 100340</strain>
    </source>
</reference>
<keyword evidence="2" id="KW-0238">DNA-binding</keyword>
<dbReference type="Pfam" id="PF01037">
    <property type="entry name" value="AsnC_trans_reg"/>
    <property type="match status" value="1"/>
</dbReference>
<dbReference type="InterPro" id="IPR036390">
    <property type="entry name" value="WH_DNA-bd_sf"/>
</dbReference>
<dbReference type="PANTHER" id="PTHR30154">
    <property type="entry name" value="LEUCINE-RESPONSIVE REGULATORY PROTEIN"/>
    <property type="match status" value="1"/>
</dbReference>
<dbReference type="PANTHER" id="PTHR30154:SF34">
    <property type="entry name" value="TRANSCRIPTIONAL REGULATOR AZLB"/>
    <property type="match status" value="1"/>
</dbReference>
<dbReference type="eggNOG" id="COG1522">
    <property type="taxonomic scope" value="Bacteria"/>
</dbReference>
<evidence type="ECO:0000313" key="5">
    <source>
        <dbReference type="EMBL" id="GAB97305.1"/>
    </source>
</evidence>
<protein>
    <submittedName>
        <fullName evidence="5">Putative AsnC family transcriptional regulator</fullName>
    </submittedName>
</protein>
<evidence type="ECO:0000256" key="2">
    <source>
        <dbReference type="ARBA" id="ARBA00023125"/>
    </source>
</evidence>